<keyword evidence="1" id="KW-1185">Reference proteome</keyword>
<reference evidence="2" key="2">
    <citation type="submission" date="2023-11" db="UniProtKB">
        <authorList>
            <consortium name="WormBaseParasite"/>
        </authorList>
    </citation>
    <scope>IDENTIFICATION</scope>
</reference>
<evidence type="ECO:0000313" key="2">
    <source>
        <dbReference type="WBParaSite" id="TREG1_48650.1"/>
    </source>
</evidence>
<accession>A0AA85JXY7</accession>
<evidence type="ECO:0000313" key="1">
    <source>
        <dbReference type="Proteomes" id="UP000050795"/>
    </source>
</evidence>
<dbReference type="Proteomes" id="UP000050795">
    <property type="component" value="Unassembled WGS sequence"/>
</dbReference>
<reference evidence="1" key="1">
    <citation type="submission" date="2022-06" db="EMBL/GenBank/DDBJ databases">
        <authorList>
            <person name="Berger JAMES D."/>
            <person name="Berger JAMES D."/>
        </authorList>
    </citation>
    <scope>NUCLEOTIDE SEQUENCE [LARGE SCALE GENOMIC DNA]</scope>
</reference>
<sequence length="67" mass="7582">MLKALKTKADETVFMKWTIPPSLLTKQINDNLKECESLNNSLDICYTNFPHCVLSCICILSAESECK</sequence>
<dbReference type="AlphaFoldDB" id="A0AA85JXY7"/>
<name>A0AA85JXY7_TRIRE</name>
<proteinExistence type="predicted"/>
<protein>
    <submittedName>
        <fullName evidence="2">Uncharacterized protein</fullName>
    </submittedName>
</protein>
<organism evidence="1 2">
    <name type="scientific">Trichobilharzia regenti</name>
    <name type="common">Nasal bird schistosome</name>
    <dbReference type="NCBI Taxonomy" id="157069"/>
    <lineage>
        <taxon>Eukaryota</taxon>
        <taxon>Metazoa</taxon>
        <taxon>Spiralia</taxon>
        <taxon>Lophotrochozoa</taxon>
        <taxon>Platyhelminthes</taxon>
        <taxon>Trematoda</taxon>
        <taxon>Digenea</taxon>
        <taxon>Strigeidida</taxon>
        <taxon>Schistosomatoidea</taxon>
        <taxon>Schistosomatidae</taxon>
        <taxon>Trichobilharzia</taxon>
    </lineage>
</organism>
<dbReference type="WBParaSite" id="TREG1_48650.1">
    <property type="protein sequence ID" value="TREG1_48650.1"/>
    <property type="gene ID" value="TREG1_48650"/>
</dbReference>